<reference evidence="3" key="1">
    <citation type="journal article" date="2018" name="DNA Res.">
        <title>Multiple hybrid de novo genome assembly of finger millet, an orphan allotetraploid crop.</title>
        <authorList>
            <person name="Hatakeyama M."/>
            <person name="Aluri S."/>
            <person name="Balachadran M.T."/>
            <person name="Sivarajan S.R."/>
            <person name="Patrignani A."/>
            <person name="Gruter S."/>
            <person name="Poveda L."/>
            <person name="Shimizu-Inatsugi R."/>
            <person name="Baeten J."/>
            <person name="Francoijs K.J."/>
            <person name="Nataraja K.N."/>
            <person name="Reddy Y.A.N."/>
            <person name="Phadnis S."/>
            <person name="Ravikumar R.L."/>
            <person name="Schlapbach R."/>
            <person name="Sreeman S.M."/>
            <person name="Shimizu K.K."/>
        </authorList>
    </citation>
    <scope>NUCLEOTIDE SEQUENCE</scope>
</reference>
<evidence type="ECO:0000256" key="2">
    <source>
        <dbReference type="SAM" id="Phobius"/>
    </source>
</evidence>
<protein>
    <submittedName>
        <fullName evidence="3">Uncharacterized protein</fullName>
    </submittedName>
</protein>
<dbReference type="InterPro" id="IPR010471">
    <property type="entry name" value="DUF1068"/>
</dbReference>
<dbReference type="EMBL" id="BQKI01000009">
    <property type="protein sequence ID" value="GJN02422.1"/>
    <property type="molecule type" value="Genomic_DNA"/>
</dbReference>
<evidence type="ECO:0000256" key="1">
    <source>
        <dbReference type="SAM" id="Coils"/>
    </source>
</evidence>
<dbReference type="PANTHER" id="PTHR32254">
    <property type="entry name" value="EXPRESSED PROTEIN"/>
    <property type="match status" value="1"/>
</dbReference>
<comment type="caution">
    <text evidence="3">The sequence shown here is derived from an EMBL/GenBank/DDBJ whole genome shotgun (WGS) entry which is preliminary data.</text>
</comment>
<dbReference type="Pfam" id="PF06364">
    <property type="entry name" value="DUF1068"/>
    <property type="match status" value="2"/>
</dbReference>
<keyword evidence="2" id="KW-0812">Transmembrane</keyword>
<sequence>MVGGGASGARRAAAVAACGRWCLLILAVASALGVSGPAFYWRYKKGFSSSSSPATAAVATSAPSCPPCTCDCPAPLSLKTIAPGELSDPVPLRQILQLICRSLDLKFNVQIEYTDCGKNNPELAKEMEKQFVDLLNEELKLQQIVAEEHSHHMNATLVEAKRQATQYQREAEKCNAATETCEEAREQSEAAISKERKLTALWEQRARELGWHDSRATSIQTKQSLYGSTCNKVEKLKSLCLQYATSIQLLIPSIEVSNPDKTSKPGKSRSRINKLQEKDQQLKLVSENAVMSESILYVKYEAAFNSELQSLVPTLSRSSQAEPYLTHLAQCILGMRMDQ</sequence>
<accession>A0AAV5CWZ3</accession>
<keyword evidence="4" id="KW-1185">Reference proteome</keyword>
<evidence type="ECO:0000313" key="3">
    <source>
        <dbReference type="EMBL" id="GJN02422.1"/>
    </source>
</evidence>
<dbReference type="PANTHER" id="PTHR32254:SF3">
    <property type="entry name" value="EXPRESSED PROTEIN-RELATED"/>
    <property type="match status" value="1"/>
</dbReference>
<feature type="coiled-coil region" evidence="1">
    <location>
        <begin position="157"/>
        <end position="194"/>
    </location>
</feature>
<keyword evidence="2" id="KW-1133">Transmembrane helix</keyword>
<proteinExistence type="predicted"/>
<organism evidence="3 4">
    <name type="scientific">Eleusine coracana subsp. coracana</name>
    <dbReference type="NCBI Taxonomy" id="191504"/>
    <lineage>
        <taxon>Eukaryota</taxon>
        <taxon>Viridiplantae</taxon>
        <taxon>Streptophyta</taxon>
        <taxon>Embryophyta</taxon>
        <taxon>Tracheophyta</taxon>
        <taxon>Spermatophyta</taxon>
        <taxon>Magnoliopsida</taxon>
        <taxon>Liliopsida</taxon>
        <taxon>Poales</taxon>
        <taxon>Poaceae</taxon>
        <taxon>PACMAD clade</taxon>
        <taxon>Chloridoideae</taxon>
        <taxon>Cynodonteae</taxon>
        <taxon>Eleusininae</taxon>
        <taxon>Eleusine</taxon>
    </lineage>
</organism>
<keyword evidence="2" id="KW-0472">Membrane</keyword>
<dbReference type="Proteomes" id="UP001054889">
    <property type="component" value="Unassembled WGS sequence"/>
</dbReference>
<reference evidence="3" key="2">
    <citation type="submission" date="2021-12" db="EMBL/GenBank/DDBJ databases">
        <title>Resequencing data analysis of finger millet.</title>
        <authorList>
            <person name="Hatakeyama M."/>
            <person name="Aluri S."/>
            <person name="Balachadran M.T."/>
            <person name="Sivarajan S.R."/>
            <person name="Poveda L."/>
            <person name="Shimizu-Inatsugi R."/>
            <person name="Schlapbach R."/>
            <person name="Sreeman S.M."/>
            <person name="Shimizu K.K."/>
        </authorList>
    </citation>
    <scope>NUCLEOTIDE SEQUENCE</scope>
</reference>
<evidence type="ECO:0000313" key="4">
    <source>
        <dbReference type="Proteomes" id="UP001054889"/>
    </source>
</evidence>
<gene>
    <name evidence="3" type="primary">ga19772</name>
    <name evidence="3" type="ORF">PR202_ga19772</name>
</gene>
<dbReference type="AlphaFoldDB" id="A0AAV5CWZ3"/>
<name>A0AAV5CWZ3_ELECO</name>
<feature type="transmembrane region" description="Helical" evidence="2">
    <location>
        <begin position="21"/>
        <end position="41"/>
    </location>
</feature>
<keyword evidence="1" id="KW-0175">Coiled coil</keyword>